<keyword evidence="4 11" id="KW-0436">Ligase</keyword>
<sequence length="411" mass="46809">MEIDKLLDELYSYSMHGIKLGLENIKTLCKELGQPQKSYKVIHIAGTNGKGSTSTTLESILLEAGYKVGKYTSPHILKFNERIRANAKDISDEEIVRYYQLVKNIIAKTEIKPTFFEVTTAMMFKYFADLGLEYVILETGMGGRFDATNISPAEICVITNVSLDHTEYLGDSIYKIAKEKAGIIKECKKVIIADNNLEFLKAISEENAKIINVLDKYKAASLKLDFKKFITEIRIENEIYHFSLFGDYQFKNFLTAYEVALQLGIDKKFIKKACQNVIWQCRFERYSQSPMTILDGAHNEAGMSELCKTLKQGYKNDEIVVITSILKDKDIKSMLALLRDVADNIIFTSLEDNPRGTKGEEIIKYLDDKRGCVVENNIKKAYILAKSYNKKVIIVCGSFYTLSKFKEEIDD</sequence>
<dbReference type="NCBIfam" id="TIGR01499">
    <property type="entry name" value="folC"/>
    <property type="match status" value="1"/>
</dbReference>
<dbReference type="GO" id="GO:0008841">
    <property type="term" value="F:dihydrofolate synthase activity"/>
    <property type="evidence" value="ECO:0007669"/>
    <property type="project" value="TreeGrafter"/>
</dbReference>
<evidence type="ECO:0000256" key="8">
    <source>
        <dbReference type="ARBA" id="ARBA00022842"/>
    </source>
</evidence>
<evidence type="ECO:0000259" key="13">
    <source>
        <dbReference type="Pfam" id="PF08245"/>
    </source>
</evidence>
<evidence type="ECO:0000256" key="10">
    <source>
        <dbReference type="ARBA" id="ARBA00047493"/>
    </source>
</evidence>
<dbReference type="SUPFAM" id="SSF53623">
    <property type="entry name" value="MurD-like peptide ligases, catalytic domain"/>
    <property type="match status" value="1"/>
</dbReference>
<dbReference type="OrthoDB" id="9809356at2"/>
<dbReference type="GO" id="GO:0005737">
    <property type="term" value="C:cytoplasm"/>
    <property type="evidence" value="ECO:0007669"/>
    <property type="project" value="TreeGrafter"/>
</dbReference>
<protein>
    <recommendedName>
        <fullName evidence="3">tetrahydrofolate synthase</fullName>
        <ecNumber evidence="3">6.3.2.17</ecNumber>
    </recommendedName>
    <alternativeName>
        <fullName evidence="9">Tetrahydrofolylpolyglutamate synthase</fullName>
    </alternativeName>
</protein>
<dbReference type="Gene3D" id="3.40.1190.10">
    <property type="entry name" value="Mur-like, catalytic domain"/>
    <property type="match status" value="1"/>
</dbReference>
<comment type="cofactor">
    <cofactor evidence="1">
        <name>Mg(2+)</name>
        <dbReference type="ChEBI" id="CHEBI:18420"/>
    </cofactor>
</comment>
<keyword evidence="6 11" id="KW-0547">Nucleotide-binding</keyword>
<evidence type="ECO:0000256" key="11">
    <source>
        <dbReference type="PIRNR" id="PIRNR001563"/>
    </source>
</evidence>
<dbReference type="SUPFAM" id="SSF53244">
    <property type="entry name" value="MurD-like peptide ligases, peptide-binding domain"/>
    <property type="match status" value="1"/>
</dbReference>
<reference evidence="14 15" key="1">
    <citation type="submission" date="2018-06" db="EMBL/GenBank/DDBJ databases">
        <authorList>
            <consortium name="Pathogen Informatics"/>
            <person name="Doyle S."/>
        </authorList>
    </citation>
    <scope>NUCLEOTIDE SEQUENCE [LARGE SCALE GENOMIC DNA]</scope>
    <source>
        <strain evidence="14 15">NCTC10723</strain>
    </source>
</reference>
<dbReference type="AlphaFoldDB" id="A0A377GXH5"/>
<dbReference type="InterPro" id="IPR013221">
    <property type="entry name" value="Mur_ligase_cen"/>
</dbReference>
<evidence type="ECO:0000259" key="12">
    <source>
        <dbReference type="Pfam" id="PF02875"/>
    </source>
</evidence>
<dbReference type="FunFam" id="3.40.1190.10:FF:000011">
    <property type="entry name" value="Folylpolyglutamate synthase/dihydrofolate synthase"/>
    <property type="match status" value="1"/>
</dbReference>
<keyword evidence="8" id="KW-0460">Magnesium</keyword>
<dbReference type="EC" id="6.3.2.17" evidence="3"/>
<proteinExistence type="inferred from homology"/>
<dbReference type="Gene3D" id="3.90.190.20">
    <property type="entry name" value="Mur ligase, C-terminal domain"/>
    <property type="match status" value="1"/>
</dbReference>
<evidence type="ECO:0000256" key="2">
    <source>
        <dbReference type="ARBA" id="ARBA00008276"/>
    </source>
</evidence>
<keyword evidence="15" id="KW-1185">Reference proteome</keyword>
<comment type="similarity">
    <text evidence="2 11">Belongs to the folylpolyglutamate synthase family.</text>
</comment>
<name>A0A377GXH5_9FUSO</name>
<dbReference type="GO" id="GO:0046872">
    <property type="term" value="F:metal ion binding"/>
    <property type="evidence" value="ECO:0007669"/>
    <property type="project" value="UniProtKB-KW"/>
</dbReference>
<accession>A0A377GXH5</accession>
<evidence type="ECO:0000256" key="5">
    <source>
        <dbReference type="ARBA" id="ARBA00022723"/>
    </source>
</evidence>
<dbReference type="InterPro" id="IPR004101">
    <property type="entry name" value="Mur_ligase_C"/>
</dbReference>
<keyword evidence="5" id="KW-0479">Metal-binding</keyword>
<evidence type="ECO:0000256" key="9">
    <source>
        <dbReference type="ARBA" id="ARBA00030592"/>
    </source>
</evidence>
<dbReference type="EMBL" id="UGGU01000003">
    <property type="protein sequence ID" value="STO31626.1"/>
    <property type="molecule type" value="Genomic_DNA"/>
</dbReference>
<feature type="domain" description="Mur ligase C-terminal" evidence="12">
    <location>
        <begin position="282"/>
        <end position="399"/>
    </location>
</feature>
<dbReference type="InterPro" id="IPR001645">
    <property type="entry name" value="Folylpolyglutamate_synth"/>
</dbReference>
<dbReference type="InterPro" id="IPR036615">
    <property type="entry name" value="Mur_ligase_C_dom_sf"/>
</dbReference>
<dbReference type="PIRSF" id="PIRSF001563">
    <property type="entry name" value="Folylpolyglu_synth"/>
    <property type="match status" value="1"/>
</dbReference>
<dbReference type="InterPro" id="IPR036565">
    <property type="entry name" value="Mur-like_cat_sf"/>
</dbReference>
<dbReference type="Pfam" id="PF08245">
    <property type="entry name" value="Mur_ligase_M"/>
    <property type="match status" value="1"/>
</dbReference>
<feature type="domain" description="Mur ligase central" evidence="13">
    <location>
        <begin position="44"/>
        <end position="259"/>
    </location>
</feature>
<keyword evidence="7 11" id="KW-0067">ATP-binding</keyword>
<evidence type="ECO:0000256" key="3">
    <source>
        <dbReference type="ARBA" id="ARBA00013025"/>
    </source>
</evidence>
<evidence type="ECO:0000256" key="7">
    <source>
        <dbReference type="ARBA" id="ARBA00022840"/>
    </source>
</evidence>
<evidence type="ECO:0000256" key="1">
    <source>
        <dbReference type="ARBA" id="ARBA00001946"/>
    </source>
</evidence>
<dbReference type="PROSITE" id="PS01011">
    <property type="entry name" value="FOLYLPOLYGLU_SYNT_1"/>
    <property type="match status" value="1"/>
</dbReference>
<dbReference type="InterPro" id="IPR018109">
    <property type="entry name" value="Folylpolyglutamate_synth_CS"/>
</dbReference>
<evidence type="ECO:0000256" key="6">
    <source>
        <dbReference type="ARBA" id="ARBA00022741"/>
    </source>
</evidence>
<dbReference type="GO" id="GO:0004326">
    <property type="term" value="F:tetrahydrofolylpolyglutamate synthase activity"/>
    <property type="evidence" value="ECO:0007669"/>
    <property type="project" value="UniProtKB-EC"/>
</dbReference>
<organism evidence="14 15">
    <name type="scientific">Fusobacterium necrogenes</name>
    <dbReference type="NCBI Taxonomy" id="858"/>
    <lineage>
        <taxon>Bacteria</taxon>
        <taxon>Fusobacteriati</taxon>
        <taxon>Fusobacteriota</taxon>
        <taxon>Fusobacteriia</taxon>
        <taxon>Fusobacteriales</taxon>
        <taxon>Fusobacteriaceae</taxon>
        <taxon>Fusobacterium</taxon>
    </lineage>
</organism>
<gene>
    <name evidence="14" type="primary">folC</name>
    <name evidence="14" type="ORF">NCTC10723_01080</name>
</gene>
<comment type="catalytic activity">
    <reaction evidence="10">
        <text>(6S)-5,6,7,8-tetrahydrofolyl-(gamma-L-Glu)(n) + L-glutamate + ATP = (6S)-5,6,7,8-tetrahydrofolyl-(gamma-L-Glu)(n+1) + ADP + phosphate + H(+)</text>
        <dbReference type="Rhea" id="RHEA:10580"/>
        <dbReference type="Rhea" id="RHEA-COMP:14738"/>
        <dbReference type="Rhea" id="RHEA-COMP:14740"/>
        <dbReference type="ChEBI" id="CHEBI:15378"/>
        <dbReference type="ChEBI" id="CHEBI:29985"/>
        <dbReference type="ChEBI" id="CHEBI:30616"/>
        <dbReference type="ChEBI" id="CHEBI:43474"/>
        <dbReference type="ChEBI" id="CHEBI:141005"/>
        <dbReference type="ChEBI" id="CHEBI:456216"/>
        <dbReference type="EC" id="6.3.2.17"/>
    </reaction>
</comment>
<dbReference type="Pfam" id="PF02875">
    <property type="entry name" value="Mur_ligase_C"/>
    <property type="match status" value="1"/>
</dbReference>
<dbReference type="RefSeq" id="WP_115270096.1">
    <property type="nucleotide sequence ID" value="NZ_UGGU01000003.1"/>
</dbReference>
<dbReference type="PANTHER" id="PTHR11136">
    <property type="entry name" value="FOLYLPOLYGLUTAMATE SYNTHASE-RELATED"/>
    <property type="match status" value="1"/>
</dbReference>
<dbReference type="Proteomes" id="UP000255328">
    <property type="component" value="Unassembled WGS sequence"/>
</dbReference>
<dbReference type="PANTHER" id="PTHR11136:SF0">
    <property type="entry name" value="DIHYDROFOLATE SYNTHETASE-RELATED"/>
    <property type="match status" value="1"/>
</dbReference>
<dbReference type="GO" id="GO:0005524">
    <property type="term" value="F:ATP binding"/>
    <property type="evidence" value="ECO:0007669"/>
    <property type="project" value="UniProtKB-KW"/>
</dbReference>
<evidence type="ECO:0000313" key="15">
    <source>
        <dbReference type="Proteomes" id="UP000255328"/>
    </source>
</evidence>
<evidence type="ECO:0000313" key="14">
    <source>
        <dbReference type="EMBL" id="STO31626.1"/>
    </source>
</evidence>
<evidence type="ECO:0000256" key="4">
    <source>
        <dbReference type="ARBA" id="ARBA00022598"/>
    </source>
</evidence>